<feature type="domain" description="NodB homology" evidence="5">
    <location>
        <begin position="251"/>
        <end position="441"/>
    </location>
</feature>
<evidence type="ECO:0000256" key="4">
    <source>
        <dbReference type="ARBA" id="ARBA00023277"/>
    </source>
</evidence>
<dbReference type="PROSITE" id="PS51677">
    <property type="entry name" value="NODB"/>
    <property type="match status" value="1"/>
</dbReference>
<evidence type="ECO:0000313" key="7">
    <source>
        <dbReference type="Proteomes" id="UP001165069"/>
    </source>
</evidence>
<protein>
    <recommendedName>
        <fullName evidence="5">NodB homology domain-containing protein</fullName>
    </recommendedName>
</protein>
<dbReference type="InterPro" id="IPR002509">
    <property type="entry name" value="NODB_dom"/>
</dbReference>
<organism evidence="6 7">
    <name type="scientific">Geothrix limicola</name>
    <dbReference type="NCBI Taxonomy" id="2927978"/>
    <lineage>
        <taxon>Bacteria</taxon>
        <taxon>Pseudomonadati</taxon>
        <taxon>Acidobacteriota</taxon>
        <taxon>Holophagae</taxon>
        <taxon>Holophagales</taxon>
        <taxon>Holophagaceae</taxon>
        <taxon>Geothrix</taxon>
    </lineage>
</organism>
<dbReference type="RefSeq" id="WP_285575497.1">
    <property type="nucleotide sequence ID" value="NZ_BSDE01000004.1"/>
</dbReference>
<keyword evidence="2" id="KW-0732">Signal</keyword>
<proteinExistence type="predicted"/>
<dbReference type="Proteomes" id="UP001165069">
    <property type="component" value="Unassembled WGS sequence"/>
</dbReference>
<name>A0ABQ5QHN4_9BACT</name>
<keyword evidence="3" id="KW-0378">Hydrolase</keyword>
<evidence type="ECO:0000256" key="2">
    <source>
        <dbReference type="ARBA" id="ARBA00022729"/>
    </source>
</evidence>
<dbReference type="PANTHER" id="PTHR46471:SF2">
    <property type="entry name" value="CHITIN DEACETYLASE-RELATED"/>
    <property type="match status" value="1"/>
</dbReference>
<dbReference type="CDD" id="cd10917">
    <property type="entry name" value="CE4_NodB_like_6s_7s"/>
    <property type="match status" value="1"/>
</dbReference>
<comment type="caution">
    <text evidence="6">The sequence shown here is derived from an EMBL/GenBank/DDBJ whole genome shotgun (WGS) entry which is preliminary data.</text>
</comment>
<evidence type="ECO:0000259" key="5">
    <source>
        <dbReference type="PROSITE" id="PS51677"/>
    </source>
</evidence>
<dbReference type="SUPFAM" id="SSF88713">
    <property type="entry name" value="Glycoside hydrolase/deacetylase"/>
    <property type="match status" value="1"/>
</dbReference>
<accession>A0ABQ5QHN4</accession>
<dbReference type="EMBL" id="BSDE01000004">
    <property type="protein sequence ID" value="GLH73858.1"/>
    <property type="molecule type" value="Genomic_DNA"/>
</dbReference>
<dbReference type="InterPro" id="IPR011330">
    <property type="entry name" value="Glyco_hydro/deAcase_b/a-brl"/>
</dbReference>
<evidence type="ECO:0000256" key="3">
    <source>
        <dbReference type="ARBA" id="ARBA00022801"/>
    </source>
</evidence>
<sequence>MLRKTWPLLLLALAAGALWPLRHQRAKVATRPPLAVAATLAEATARPEPAGTAPLLEALRADLEVHRQLIVLFADEANLKGPDLERALAVGHRLHHERRDLVHQLNTALTRLAGQPAAQRDPVVAALLDWMEADPELLELDRLAFRDSLRILQKPLRHDTSPGGLMLNQRLARDLAEVDRVERLVETEYQRVFGGPGVQAQGGSRARWTAYVTELQKRIPLDPLLKGPAIASPAAGLQGSGEINGTELPDKVLILSFDDGPHRIYTEEIKALLQKEQVPALFFEVGRNLGAQETSGQVKLNPLSSITEDLVKGGFVVGNHSYTHAQLNKETGAALDLEIRETDQLLQAIPGAHSQLFRFPYGARTPVQLQALQTYHLRSVLWNIDSLDWADPVPSSVADRVLKLIAHERRGILLFHDIHDRAGKVLPVLIPRLEAEGYRFAALDAQGHLVLPGSH</sequence>
<keyword evidence="4" id="KW-0119">Carbohydrate metabolism</keyword>
<keyword evidence="1" id="KW-0479">Metal-binding</keyword>
<dbReference type="PANTHER" id="PTHR46471">
    <property type="entry name" value="CHITIN DEACETYLASE"/>
    <property type="match status" value="1"/>
</dbReference>
<gene>
    <name evidence="6" type="ORF">GETHLI_23600</name>
</gene>
<evidence type="ECO:0000256" key="1">
    <source>
        <dbReference type="ARBA" id="ARBA00022723"/>
    </source>
</evidence>
<dbReference type="Gene3D" id="3.20.20.370">
    <property type="entry name" value="Glycoside hydrolase/deacetylase"/>
    <property type="match status" value="1"/>
</dbReference>
<dbReference type="Pfam" id="PF01522">
    <property type="entry name" value="Polysacc_deac_1"/>
    <property type="match status" value="1"/>
</dbReference>
<reference evidence="6 7" key="1">
    <citation type="journal article" date="2023" name="Antonie Van Leeuwenhoek">
        <title>Mesoterricola silvestris gen. nov., sp. nov., Mesoterricola sediminis sp. nov., Geothrix oryzae sp. nov., Geothrix edaphica sp. nov., Geothrix rubra sp. nov., and Geothrix limicola sp. nov., six novel members of Acidobacteriota isolated from soils.</title>
        <authorList>
            <person name="Itoh H."/>
            <person name="Sugisawa Y."/>
            <person name="Mise K."/>
            <person name="Xu Z."/>
            <person name="Kuniyasu M."/>
            <person name="Ushijima N."/>
            <person name="Kawano K."/>
            <person name="Kobayashi E."/>
            <person name="Shiratori Y."/>
            <person name="Masuda Y."/>
            <person name="Senoo K."/>
        </authorList>
    </citation>
    <scope>NUCLEOTIDE SEQUENCE [LARGE SCALE GENOMIC DNA]</scope>
    <source>
        <strain evidence="6 7">Red804</strain>
    </source>
</reference>
<keyword evidence="7" id="KW-1185">Reference proteome</keyword>
<evidence type="ECO:0000313" key="6">
    <source>
        <dbReference type="EMBL" id="GLH73858.1"/>
    </source>
</evidence>